<dbReference type="EMBL" id="CAUOFW020003070">
    <property type="protein sequence ID" value="CAK9157869.1"/>
    <property type="molecule type" value="Genomic_DNA"/>
</dbReference>
<reference evidence="1 3" key="1">
    <citation type="submission" date="2024-02" db="EMBL/GenBank/DDBJ databases">
        <authorList>
            <person name="Vignale AGUSTIN F."/>
            <person name="Sosa J E."/>
            <person name="Modenutti C."/>
        </authorList>
    </citation>
    <scope>NUCLEOTIDE SEQUENCE [LARGE SCALE GENOMIC DNA]</scope>
</reference>
<dbReference type="Gene3D" id="1.10.418.20">
    <property type="match status" value="1"/>
</dbReference>
<comment type="caution">
    <text evidence="1">The sequence shown here is derived from an EMBL/GenBank/DDBJ whole genome shotgun (WGS) entry which is preliminary data.</text>
</comment>
<dbReference type="Proteomes" id="UP001642360">
    <property type="component" value="Unassembled WGS sequence"/>
</dbReference>
<evidence type="ECO:0000313" key="1">
    <source>
        <dbReference type="EMBL" id="CAK9157868.1"/>
    </source>
</evidence>
<name>A0ABC8SLX7_9AQUA</name>
<proteinExistence type="predicted"/>
<evidence type="ECO:0008006" key="4">
    <source>
        <dbReference type="Google" id="ProtNLM"/>
    </source>
</evidence>
<keyword evidence="3" id="KW-1185">Reference proteome</keyword>
<protein>
    <recommendedName>
        <fullName evidence="4">Ubiquitin-like protease family profile domain-containing protein</fullName>
    </recommendedName>
</protein>
<dbReference type="InterPro" id="IPR038765">
    <property type="entry name" value="Papain-like_cys_pep_sf"/>
</dbReference>
<accession>A0ABC8SLX7</accession>
<evidence type="ECO:0000313" key="2">
    <source>
        <dbReference type="EMBL" id="CAK9157869.1"/>
    </source>
</evidence>
<gene>
    <name evidence="1" type="ORF">ILEXP_LOCUS26438</name>
    <name evidence="2" type="ORF">ILEXP_LOCUS26439</name>
</gene>
<dbReference type="AlphaFoldDB" id="A0ABC8SLX7"/>
<organism evidence="1 3">
    <name type="scientific">Ilex paraguariensis</name>
    <name type="common">yerba mate</name>
    <dbReference type="NCBI Taxonomy" id="185542"/>
    <lineage>
        <taxon>Eukaryota</taxon>
        <taxon>Viridiplantae</taxon>
        <taxon>Streptophyta</taxon>
        <taxon>Embryophyta</taxon>
        <taxon>Tracheophyta</taxon>
        <taxon>Spermatophyta</taxon>
        <taxon>Magnoliopsida</taxon>
        <taxon>eudicotyledons</taxon>
        <taxon>Gunneridae</taxon>
        <taxon>Pentapetalae</taxon>
        <taxon>asterids</taxon>
        <taxon>campanulids</taxon>
        <taxon>Aquifoliales</taxon>
        <taxon>Aquifoliaceae</taxon>
        <taxon>Ilex</taxon>
    </lineage>
</organism>
<evidence type="ECO:0000313" key="3">
    <source>
        <dbReference type="Proteomes" id="UP001642360"/>
    </source>
</evidence>
<dbReference type="SUPFAM" id="SSF54001">
    <property type="entry name" value="Cysteine proteinases"/>
    <property type="match status" value="1"/>
</dbReference>
<sequence>MNIEVLDGVLAQRAPEFKEKLCSWKVFETYWTPKQGNDFDCGLFVVKMMQASQLGPGYRIQVNKHTTHVDSSEKLYSSSLDNIVYLMKRHCEMQDKIEDMRREVVVNLVIIGDNMVRDKIIYMLQVLLRVKA</sequence>
<dbReference type="EMBL" id="CAUOFW020003070">
    <property type="protein sequence ID" value="CAK9157868.1"/>
    <property type="molecule type" value="Genomic_DNA"/>
</dbReference>